<comment type="similarity">
    <text evidence="2">Belongs to the peptidase A24 family.</text>
</comment>
<keyword evidence="4 7" id="KW-0812">Transmembrane</keyword>
<protein>
    <submittedName>
        <fullName evidence="10">Leader peptidase (Prepilin peptidase) / N-methyltransferase</fullName>
    </submittedName>
</protein>
<feature type="transmembrane region" description="Helical" evidence="7">
    <location>
        <begin position="76"/>
        <end position="95"/>
    </location>
</feature>
<dbReference type="OrthoDB" id="9789291at2"/>
<evidence type="ECO:0000259" key="9">
    <source>
        <dbReference type="Pfam" id="PF06750"/>
    </source>
</evidence>
<feature type="transmembrane region" description="Helical" evidence="7">
    <location>
        <begin position="141"/>
        <end position="160"/>
    </location>
</feature>
<feature type="transmembrane region" description="Helical" evidence="7">
    <location>
        <begin position="278"/>
        <end position="303"/>
    </location>
</feature>
<feature type="transmembrane region" description="Helical" evidence="7">
    <location>
        <begin position="107"/>
        <end position="129"/>
    </location>
</feature>
<dbReference type="GO" id="GO:0032259">
    <property type="term" value="P:methylation"/>
    <property type="evidence" value="ECO:0007669"/>
    <property type="project" value="UniProtKB-KW"/>
</dbReference>
<keyword evidence="11" id="KW-1185">Reference proteome</keyword>
<feature type="transmembrane region" description="Helical" evidence="7">
    <location>
        <begin position="6"/>
        <end position="31"/>
    </location>
</feature>
<keyword evidence="6 7" id="KW-0472">Membrane</keyword>
<dbReference type="InterPro" id="IPR000045">
    <property type="entry name" value="Prepilin_IV_endopep_pep"/>
</dbReference>
<evidence type="ECO:0000256" key="5">
    <source>
        <dbReference type="ARBA" id="ARBA00022989"/>
    </source>
</evidence>
<keyword evidence="5 7" id="KW-1133">Transmembrane helix</keyword>
<organism evidence="10 11">
    <name type="scientific">Terriglobus roseus</name>
    <dbReference type="NCBI Taxonomy" id="392734"/>
    <lineage>
        <taxon>Bacteria</taxon>
        <taxon>Pseudomonadati</taxon>
        <taxon>Acidobacteriota</taxon>
        <taxon>Terriglobia</taxon>
        <taxon>Terriglobales</taxon>
        <taxon>Acidobacteriaceae</taxon>
        <taxon>Terriglobus</taxon>
    </lineage>
</organism>
<dbReference type="PANTHER" id="PTHR30487:SF0">
    <property type="entry name" value="PREPILIN LEADER PEPTIDASE_N-METHYLTRANSFERASE-RELATED"/>
    <property type="match status" value="1"/>
</dbReference>
<dbReference type="GO" id="GO:0006465">
    <property type="term" value="P:signal peptide processing"/>
    <property type="evidence" value="ECO:0007669"/>
    <property type="project" value="TreeGrafter"/>
</dbReference>
<dbReference type="GO" id="GO:0005886">
    <property type="term" value="C:plasma membrane"/>
    <property type="evidence" value="ECO:0007669"/>
    <property type="project" value="UniProtKB-SubCell"/>
</dbReference>
<evidence type="ECO:0000256" key="2">
    <source>
        <dbReference type="ARBA" id="ARBA00005801"/>
    </source>
</evidence>
<feature type="transmembrane region" description="Helical" evidence="7">
    <location>
        <begin position="233"/>
        <end position="266"/>
    </location>
</feature>
<evidence type="ECO:0000313" key="10">
    <source>
        <dbReference type="EMBL" id="SDF11874.1"/>
    </source>
</evidence>
<evidence type="ECO:0000256" key="4">
    <source>
        <dbReference type="ARBA" id="ARBA00022692"/>
    </source>
</evidence>
<proteinExistence type="inferred from homology"/>
<dbReference type="Gene3D" id="1.20.120.1220">
    <property type="match status" value="1"/>
</dbReference>
<keyword evidence="10" id="KW-0808">Transferase</keyword>
<reference evidence="10 11" key="1">
    <citation type="submission" date="2016-10" db="EMBL/GenBank/DDBJ databases">
        <authorList>
            <person name="de Groot N.N."/>
        </authorList>
    </citation>
    <scope>NUCLEOTIDE SEQUENCE [LARGE SCALE GENOMIC DNA]</scope>
    <source>
        <strain evidence="10 11">GAS232</strain>
    </source>
</reference>
<evidence type="ECO:0000256" key="1">
    <source>
        <dbReference type="ARBA" id="ARBA00004651"/>
    </source>
</evidence>
<dbReference type="GO" id="GO:0008168">
    <property type="term" value="F:methyltransferase activity"/>
    <property type="evidence" value="ECO:0007669"/>
    <property type="project" value="UniProtKB-KW"/>
</dbReference>
<comment type="subcellular location">
    <subcellularLocation>
        <location evidence="1">Cell membrane</location>
        <topology evidence="1">Multi-pass membrane protein</topology>
    </subcellularLocation>
</comment>
<dbReference type="InterPro" id="IPR050882">
    <property type="entry name" value="Prepilin_peptidase/N-MTase"/>
</dbReference>
<dbReference type="Proteomes" id="UP000182427">
    <property type="component" value="Chromosome I"/>
</dbReference>
<dbReference type="RefSeq" id="WP_083344538.1">
    <property type="nucleotide sequence ID" value="NZ_LT629690.1"/>
</dbReference>
<dbReference type="InterPro" id="IPR010627">
    <property type="entry name" value="Prepilin_pept_A24_N"/>
</dbReference>
<evidence type="ECO:0000259" key="8">
    <source>
        <dbReference type="Pfam" id="PF01478"/>
    </source>
</evidence>
<dbReference type="EMBL" id="LT629690">
    <property type="protein sequence ID" value="SDF11874.1"/>
    <property type="molecule type" value="Genomic_DNA"/>
</dbReference>
<dbReference type="GO" id="GO:0004190">
    <property type="term" value="F:aspartic-type endopeptidase activity"/>
    <property type="evidence" value="ECO:0007669"/>
    <property type="project" value="InterPro"/>
</dbReference>
<name>A0A1G7IH73_9BACT</name>
<evidence type="ECO:0000313" key="11">
    <source>
        <dbReference type="Proteomes" id="UP000182427"/>
    </source>
</evidence>
<evidence type="ECO:0000256" key="6">
    <source>
        <dbReference type="ARBA" id="ARBA00023136"/>
    </source>
</evidence>
<dbReference type="Pfam" id="PF06750">
    <property type="entry name" value="A24_N_bact"/>
    <property type="match status" value="1"/>
</dbReference>
<evidence type="ECO:0000256" key="7">
    <source>
        <dbReference type="SAM" id="Phobius"/>
    </source>
</evidence>
<feature type="domain" description="Prepilin type IV endopeptidase peptidase" evidence="8">
    <location>
        <begin position="190"/>
        <end position="262"/>
    </location>
</feature>
<feature type="domain" description="Prepilin peptidase A24 N-terminal" evidence="9">
    <location>
        <begin position="13"/>
        <end position="96"/>
    </location>
</feature>
<dbReference type="PANTHER" id="PTHR30487">
    <property type="entry name" value="TYPE 4 PREPILIN-LIKE PROTEINS LEADER PEPTIDE-PROCESSING ENZYME"/>
    <property type="match status" value="1"/>
</dbReference>
<keyword evidence="10" id="KW-0489">Methyltransferase</keyword>
<keyword evidence="3" id="KW-1003">Cell membrane</keyword>
<gene>
    <name evidence="10" type="ORF">SAMN05444167_1444</name>
</gene>
<evidence type="ECO:0000256" key="3">
    <source>
        <dbReference type="ARBA" id="ARBA00022475"/>
    </source>
</evidence>
<accession>A0A1G7IH73</accession>
<dbReference type="Pfam" id="PF01478">
    <property type="entry name" value="Peptidase_A24"/>
    <property type="match status" value="1"/>
</dbReference>
<sequence>MPSHWIIPALAGIVGLALGSFLNVCIVRLPADESVVSPRSRCPHCNAQLHWYDNIPLLSYLLLRGRCRDCHEPISWRYPAVELAVALWFIASFWPFTHPLPADFDPIMQLTLRCFSTACLGWFLIGLAVTDWREHILPSDLTYGGIFVGIAITCMQAFFLDSQQDDVVLKHQININSANAGRSTGNVFLTGPEFHIFSHIFAAVAAFLLLYAIRALYKALRKRNGMGLGDAKLLAMIAAFLGFAPTALALALGIFLATLYAVLLLIRGKANTATRLPFGSFLAVAGLFAAFYGQTIADAYLALFR</sequence>
<feature type="transmembrane region" description="Helical" evidence="7">
    <location>
        <begin position="194"/>
        <end position="213"/>
    </location>
</feature>
<dbReference type="AlphaFoldDB" id="A0A1G7IH73"/>